<dbReference type="Gene3D" id="3.10.100.10">
    <property type="entry name" value="Mannose-Binding Protein A, subunit A"/>
    <property type="match status" value="1"/>
</dbReference>
<dbReference type="CDD" id="cd00037">
    <property type="entry name" value="CLECT"/>
    <property type="match status" value="1"/>
</dbReference>
<protein>
    <recommendedName>
        <fullName evidence="2">C-type lectin domain-containing protein</fullName>
    </recommendedName>
</protein>
<feature type="chain" id="PRO_5034989825" description="C-type lectin domain-containing protein" evidence="1">
    <location>
        <begin position="22"/>
        <end position="174"/>
    </location>
</feature>
<proteinExistence type="predicted"/>
<sequence length="174" mass="19998">PLCFVFCCFELLLLKIHYGFCQPEWHLYDDACFKVFRSSTSWDKAQMECQITGGYLASIHSLAQHDFFLIGPNFLAKLWIGLSDANKDRDFVWTDNDPLVYSNWAEGEPSYLTVYGREERDGVGNTWDTRWTLQGLSGRKAGKLKEVGLGWMNRGRKHRGFGSRKIRGGGEQLF</sequence>
<dbReference type="InterPro" id="IPR016187">
    <property type="entry name" value="CTDL_fold"/>
</dbReference>
<dbReference type="SMART" id="SM00034">
    <property type="entry name" value="CLECT"/>
    <property type="match status" value="1"/>
</dbReference>
<keyword evidence="4" id="KW-1185">Reference proteome</keyword>
<dbReference type="AlphaFoldDB" id="A0A8C4Q2Q7"/>
<dbReference type="InterPro" id="IPR001304">
    <property type="entry name" value="C-type_lectin-like"/>
</dbReference>
<evidence type="ECO:0000256" key="1">
    <source>
        <dbReference type="SAM" id="SignalP"/>
    </source>
</evidence>
<feature type="signal peptide" evidence="1">
    <location>
        <begin position="1"/>
        <end position="21"/>
    </location>
</feature>
<evidence type="ECO:0000313" key="3">
    <source>
        <dbReference type="Ensembl" id="ENSEBUP00000009033.1"/>
    </source>
</evidence>
<dbReference type="InterPro" id="IPR016186">
    <property type="entry name" value="C-type_lectin-like/link_sf"/>
</dbReference>
<accession>A0A8C4Q2Q7</accession>
<name>A0A8C4Q2Q7_EPTBU</name>
<dbReference type="InterPro" id="IPR050111">
    <property type="entry name" value="C-type_lectin/snaclec_domain"/>
</dbReference>
<organism evidence="3 4">
    <name type="scientific">Eptatretus burgeri</name>
    <name type="common">Inshore hagfish</name>
    <dbReference type="NCBI Taxonomy" id="7764"/>
    <lineage>
        <taxon>Eukaryota</taxon>
        <taxon>Metazoa</taxon>
        <taxon>Chordata</taxon>
        <taxon>Craniata</taxon>
        <taxon>Vertebrata</taxon>
        <taxon>Cyclostomata</taxon>
        <taxon>Myxini</taxon>
        <taxon>Myxiniformes</taxon>
        <taxon>Myxinidae</taxon>
        <taxon>Eptatretinae</taxon>
        <taxon>Eptatretus</taxon>
    </lineage>
</organism>
<dbReference type="PROSITE" id="PS50041">
    <property type="entry name" value="C_TYPE_LECTIN_2"/>
    <property type="match status" value="1"/>
</dbReference>
<evidence type="ECO:0000313" key="4">
    <source>
        <dbReference type="Proteomes" id="UP000694388"/>
    </source>
</evidence>
<dbReference type="GeneTree" id="ENSGT00940000171727"/>
<dbReference type="SUPFAM" id="SSF56436">
    <property type="entry name" value="C-type lectin-like"/>
    <property type="match status" value="1"/>
</dbReference>
<reference evidence="3" key="1">
    <citation type="submission" date="2025-08" db="UniProtKB">
        <authorList>
            <consortium name="Ensembl"/>
        </authorList>
    </citation>
    <scope>IDENTIFICATION</scope>
</reference>
<reference evidence="3" key="2">
    <citation type="submission" date="2025-09" db="UniProtKB">
        <authorList>
            <consortium name="Ensembl"/>
        </authorList>
    </citation>
    <scope>IDENTIFICATION</scope>
</reference>
<dbReference type="Pfam" id="PF00059">
    <property type="entry name" value="Lectin_C"/>
    <property type="match status" value="1"/>
</dbReference>
<evidence type="ECO:0000259" key="2">
    <source>
        <dbReference type="PROSITE" id="PS50041"/>
    </source>
</evidence>
<dbReference type="Ensembl" id="ENSEBUT00000009551.1">
    <property type="protein sequence ID" value="ENSEBUP00000009033.1"/>
    <property type="gene ID" value="ENSEBUG00000005836.1"/>
</dbReference>
<feature type="domain" description="C-type lectin" evidence="2">
    <location>
        <begin position="28"/>
        <end position="131"/>
    </location>
</feature>
<keyword evidence="1" id="KW-0732">Signal</keyword>
<dbReference type="PANTHER" id="PTHR22803">
    <property type="entry name" value="MANNOSE, PHOSPHOLIPASE, LECTIN RECEPTOR RELATED"/>
    <property type="match status" value="1"/>
</dbReference>
<dbReference type="Proteomes" id="UP000694388">
    <property type="component" value="Unplaced"/>
</dbReference>